<dbReference type="InterPro" id="IPR029058">
    <property type="entry name" value="AB_hydrolase_fold"/>
</dbReference>
<reference evidence="1 2" key="1">
    <citation type="submission" date="2018-02" db="EMBL/GenBank/DDBJ databases">
        <title>Bacteriophage NCPPB3778 and a type I-E CRISPR drive the evolution of the US Biological Select Agent, Rathayibacter toxicus.</title>
        <authorList>
            <person name="Davis E.W.II."/>
            <person name="Tabima J.F."/>
            <person name="Weisberg A.J."/>
            <person name="Lopes L.D."/>
            <person name="Wiseman M.S."/>
            <person name="Wiseman M.S."/>
            <person name="Pupko T."/>
            <person name="Belcher M.S."/>
            <person name="Sechler A.J."/>
            <person name="Tancos M.A."/>
            <person name="Schroeder B.K."/>
            <person name="Murray T.D."/>
            <person name="Luster D.G."/>
            <person name="Schneider W.L."/>
            <person name="Rogers E."/>
            <person name="Andreote F.D."/>
            <person name="Grunwald N.J."/>
            <person name="Putnam M.L."/>
            <person name="Chang J.H."/>
        </authorList>
    </citation>
    <scope>NUCLEOTIDE SEQUENCE [LARGE SCALE GENOMIC DNA]</scope>
    <source>
        <strain evidence="1 2">AY1B3</strain>
    </source>
</reference>
<evidence type="ECO:0000313" key="2">
    <source>
        <dbReference type="Proteomes" id="UP000239241"/>
    </source>
</evidence>
<accession>A0A2S5VS70</accession>
<dbReference type="EMBL" id="PSXY01000019">
    <property type="protein sequence ID" value="PPF66530.1"/>
    <property type="molecule type" value="Genomic_DNA"/>
</dbReference>
<protein>
    <recommendedName>
        <fullName evidence="3">Alpha/beta hydrolase</fullName>
    </recommendedName>
</protein>
<sequence length="600" mass="64101">MPTAPVLLFLHGIGDGDLEDTWKTHLTSGLADLGYPDLAGIDVVAPKYAHALRGSDEKQTLPGLTVKQPVREAARTNRREFEQRMGAIEFRLGRDDSGPGIPYAEATFDAALRNSRFAQAHNYATDAQIRAQVLNLILDRIPAGRDIVLVGHSLGSVIAADLLRRLPAETRVTGFVTIGSPLAHGSVNVDKLRDVLQEPPANLGWWVNFWNFGDPVSAHRGLSSVFPWLVDFRIDTRQFGIPAHAAAAYLAHRAVAAAVGFALFGSLSREIARTERGVDIALDATETLTLLALRYGHLTAQQLEGSDRERFIGALRLVQAAAVEEMKQRNEAEHRPLASAIAALAFDVSDAEAVAPEPAPSRHLSKEQAVVVMTVLATENVIRPFEINVPKDKRQRAMEDLTAEMGLTSRYGADVFAAAKEAQDVLTASRNVNWLKWGAVGAGAAAIVVATGGLALAAGAGLAGAAALTSALAAFGPGGMIGGLLTAGSLVSAGGGGIAFGLANTGTAAETVESVVQTRLAATILRKRQGLEPDRAVWDLLVQTEIAVRREHERLDEFSDESSSALKELKRKIVTIERALKYLSENDMEPQVPEDGDSRS</sequence>
<proteinExistence type="predicted"/>
<dbReference type="AlphaFoldDB" id="A0A2S5VS70"/>
<dbReference type="RefSeq" id="WP_104290730.1">
    <property type="nucleotide sequence ID" value="NZ_PSXY01000019.1"/>
</dbReference>
<name>A0A2S5VS70_9MICO</name>
<dbReference type="Proteomes" id="UP000239241">
    <property type="component" value="Unassembled WGS sequence"/>
</dbReference>
<organism evidence="1 2">
    <name type="scientific">Clavibacter michiganensis</name>
    <dbReference type="NCBI Taxonomy" id="28447"/>
    <lineage>
        <taxon>Bacteria</taxon>
        <taxon>Bacillati</taxon>
        <taxon>Actinomycetota</taxon>
        <taxon>Actinomycetes</taxon>
        <taxon>Micrococcales</taxon>
        <taxon>Microbacteriaceae</taxon>
        <taxon>Clavibacter</taxon>
    </lineage>
</organism>
<gene>
    <name evidence="1" type="ORF">C5E16_11285</name>
</gene>
<evidence type="ECO:0000313" key="1">
    <source>
        <dbReference type="EMBL" id="PPF66530.1"/>
    </source>
</evidence>
<comment type="caution">
    <text evidence="1">The sequence shown here is derived from an EMBL/GenBank/DDBJ whole genome shotgun (WGS) entry which is preliminary data.</text>
</comment>
<dbReference type="SUPFAM" id="SSF53474">
    <property type="entry name" value="alpha/beta-Hydrolases"/>
    <property type="match status" value="1"/>
</dbReference>
<evidence type="ECO:0008006" key="3">
    <source>
        <dbReference type="Google" id="ProtNLM"/>
    </source>
</evidence>
<dbReference type="Gene3D" id="3.40.50.1820">
    <property type="entry name" value="alpha/beta hydrolase"/>
    <property type="match status" value="1"/>
</dbReference>